<feature type="transmembrane region" description="Helical" evidence="22">
    <location>
        <begin position="110"/>
        <end position="129"/>
    </location>
</feature>
<evidence type="ECO:0000256" key="22">
    <source>
        <dbReference type="SAM" id="Phobius"/>
    </source>
</evidence>
<evidence type="ECO:0000256" key="13">
    <source>
        <dbReference type="ARBA" id="ARBA00023034"/>
    </source>
</evidence>
<protein>
    <recommendedName>
        <fullName evidence="17">Proton-coupled zinc antiporter SLC30A5</fullName>
    </recommendedName>
    <alternativeName>
        <fullName evidence="19">Solute carrier family 30 member 5</fullName>
    </alternativeName>
    <alternativeName>
        <fullName evidence="18">Zinc transporter 5</fullName>
    </alternativeName>
</protein>
<dbReference type="PANTHER" id="PTHR45755:SF1">
    <property type="entry name" value="PROTON-COUPLED ZINC ANTIPORTER SLC30A5"/>
    <property type="match status" value="1"/>
</dbReference>
<evidence type="ECO:0000256" key="3">
    <source>
        <dbReference type="ARBA" id="ARBA00004557"/>
    </source>
</evidence>
<accession>A0A183IUG7</accession>
<evidence type="ECO:0000256" key="15">
    <source>
        <dbReference type="ARBA" id="ARBA00023136"/>
    </source>
</evidence>
<evidence type="ECO:0000256" key="1">
    <source>
        <dbReference type="ARBA" id="ARBA00004166"/>
    </source>
</evidence>
<keyword evidence="25" id="KW-1185">Reference proteome</keyword>
<feature type="transmembrane region" description="Helical" evidence="22">
    <location>
        <begin position="264"/>
        <end position="286"/>
    </location>
</feature>
<keyword evidence="12 22" id="KW-1133">Transmembrane helix</keyword>
<evidence type="ECO:0000256" key="12">
    <source>
        <dbReference type="ARBA" id="ARBA00022989"/>
    </source>
</evidence>
<dbReference type="Gene3D" id="1.20.1510.10">
    <property type="entry name" value="Cation efflux protein transmembrane domain"/>
    <property type="match status" value="1"/>
</dbReference>
<dbReference type="WBParaSite" id="SBAD_0000753601-mRNA-1">
    <property type="protein sequence ID" value="SBAD_0000753601-mRNA-1"/>
    <property type="gene ID" value="SBAD_0000753601"/>
</dbReference>
<evidence type="ECO:0000256" key="2">
    <source>
        <dbReference type="ARBA" id="ARBA00004205"/>
    </source>
</evidence>
<feature type="domain" description="Cation efflux protein transmembrane" evidence="23">
    <location>
        <begin position="493"/>
        <end position="689"/>
    </location>
</feature>
<reference evidence="24 25" key="2">
    <citation type="submission" date="2018-11" db="EMBL/GenBank/DDBJ databases">
        <authorList>
            <consortium name="Pathogen Informatics"/>
        </authorList>
    </citation>
    <scope>NUCLEOTIDE SEQUENCE [LARGE SCALE GENOMIC DNA]</scope>
</reference>
<evidence type="ECO:0000256" key="7">
    <source>
        <dbReference type="ARBA" id="ARBA00022449"/>
    </source>
</evidence>
<feature type="transmembrane region" description="Helical" evidence="22">
    <location>
        <begin position="557"/>
        <end position="576"/>
    </location>
</feature>
<dbReference type="EMBL" id="UZAM01010471">
    <property type="protein sequence ID" value="VDP12501.1"/>
    <property type="molecule type" value="Genomic_DNA"/>
</dbReference>
<dbReference type="InterPro" id="IPR045316">
    <property type="entry name" value="Msc2-like"/>
</dbReference>
<dbReference type="GO" id="GO:1904257">
    <property type="term" value="P:zinc ion import into Golgi lumen"/>
    <property type="evidence" value="ECO:0007669"/>
    <property type="project" value="TreeGrafter"/>
</dbReference>
<evidence type="ECO:0000256" key="9">
    <source>
        <dbReference type="ARBA" id="ARBA00022723"/>
    </source>
</evidence>
<dbReference type="GO" id="GO:0032580">
    <property type="term" value="C:Golgi cisterna membrane"/>
    <property type="evidence" value="ECO:0007669"/>
    <property type="project" value="UniProtKB-SubCell"/>
</dbReference>
<reference evidence="26" key="1">
    <citation type="submission" date="2016-06" db="UniProtKB">
        <authorList>
            <consortium name="WormBaseParasite"/>
        </authorList>
    </citation>
    <scope>IDENTIFICATION</scope>
</reference>
<dbReference type="Pfam" id="PF01545">
    <property type="entry name" value="Cation_efflux"/>
    <property type="match status" value="1"/>
</dbReference>
<keyword evidence="11" id="KW-0864">Zinc transport</keyword>
<keyword evidence="14" id="KW-0406">Ion transport</keyword>
<evidence type="ECO:0000259" key="23">
    <source>
        <dbReference type="Pfam" id="PF01545"/>
    </source>
</evidence>
<evidence type="ECO:0000313" key="26">
    <source>
        <dbReference type="WBParaSite" id="SBAD_0000753601-mRNA-1"/>
    </source>
</evidence>
<evidence type="ECO:0000256" key="16">
    <source>
        <dbReference type="ARBA" id="ARBA00038531"/>
    </source>
</evidence>
<feature type="region of interest" description="Disordered" evidence="21">
    <location>
        <begin position="596"/>
        <end position="625"/>
    </location>
</feature>
<dbReference type="GO" id="GO:0012507">
    <property type="term" value="C:ER to Golgi transport vesicle membrane"/>
    <property type="evidence" value="ECO:0007669"/>
    <property type="project" value="UniProtKB-SubCell"/>
</dbReference>
<evidence type="ECO:0000256" key="8">
    <source>
        <dbReference type="ARBA" id="ARBA00022692"/>
    </source>
</evidence>
<dbReference type="InterPro" id="IPR027469">
    <property type="entry name" value="Cation_efflux_TMD_sf"/>
</dbReference>
<comment type="similarity">
    <text evidence="5">Belongs to the cation diffusion facilitator (CDF) transporter (TC 2.A.4) family. SLC30A subfamily.</text>
</comment>
<dbReference type="GO" id="GO:0005385">
    <property type="term" value="F:zinc ion transmembrane transporter activity"/>
    <property type="evidence" value="ECO:0007669"/>
    <property type="project" value="InterPro"/>
</dbReference>
<feature type="transmembrane region" description="Helical" evidence="22">
    <location>
        <begin position="493"/>
        <end position="513"/>
    </location>
</feature>
<evidence type="ECO:0000256" key="10">
    <source>
        <dbReference type="ARBA" id="ARBA00022833"/>
    </source>
</evidence>
<feature type="transmembrane region" description="Helical" evidence="22">
    <location>
        <begin position="730"/>
        <end position="750"/>
    </location>
</feature>
<keyword evidence="8 22" id="KW-0812">Transmembrane</keyword>
<keyword evidence="10" id="KW-0862">Zinc</keyword>
<feature type="transmembrane region" description="Helical" evidence="22">
    <location>
        <begin position="13"/>
        <end position="37"/>
    </location>
</feature>
<evidence type="ECO:0000256" key="17">
    <source>
        <dbReference type="ARBA" id="ARBA00040846"/>
    </source>
</evidence>
<dbReference type="GO" id="GO:0015297">
    <property type="term" value="F:antiporter activity"/>
    <property type="evidence" value="ECO:0007669"/>
    <property type="project" value="UniProtKB-KW"/>
</dbReference>
<feature type="transmembrane region" description="Helical" evidence="22">
    <location>
        <begin position="660"/>
        <end position="681"/>
    </location>
</feature>
<dbReference type="PANTHER" id="PTHR45755">
    <property type="match status" value="1"/>
</dbReference>
<evidence type="ECO:0000256" key="11">
    <source>
        <dbReference type="ARBA" id="ARBA00022906"/>
    </source>
</evidence>
<dbReference type="OrthoDB" id="78669at2759"/>
<proteinExistence type="inferred from homology"/>
<dbReference type="GO" id="GO:0046872">
    <property type="term" value="F:metal ion binding"/>
    <property type="evidence" value="ECO:0007669"/>
    <property type="project" value="UniProtKB-KW"/>
</dbReference>
<keyword evidence="6" id="KW-0813">Transport</keyword>
<sequence length="759" mass="84067">MLAFESFVCLNEIFRTVYCAVTLAVFKLLKCVGVFIISSLLENIHVISLLFLVKLSTAVVMIILHRPFTSEVSLSKSQWRRVVQHAVVITLSQILWFYGITLCGPLRSILVYEHSTTVVLAALSAAFLGSGGSSRLRGAMLFAFGFLSLILLDRDVTLVHEHGQRVRCKKATLRYCSFSQRMPASIGTRSSASRRPESRVLPPDQLVRNSGSQGQLKREVVFVVVFMFGLFQAGVFVLALALLLRACADNVFKRLLLDIGGTKRATAFSSLLSAVLLFPAAVVVFFCKKNVRFRSLSFNRLSLVVFGMIFSQVDVPSWLMFLTLLTNAVFLVFLCDFYVENALSKHVRPIFLSRYCPCLMFVLSFVISKVWFEPYRSISPLEFFVGMHIPGPVEHRISGGVLFTLVLFVLGKLSGGARPSLIIRLTVVVLASINLTTPVSPKATAAQFVGYSSSGLPLYVYGEDFLQKTSQSIALFVKNTLRQILSNRDSTKIFYFLCLNLCFTFVEFAYGAWTNSLGLISDAFHMLFDCSALVMGLVASVMSTYGRLEILSGFVNALFLVIIASFIFFEGLLRIFDPPEVYTEKLLVGCDHDEHPHGHSHNGGSSHLPSHTHSHTHSHGHSHSGNANMKGVFLHVMADTLGSVAVIISSVLIQKFGWLIADPICSLLLSLLIAASVIPLLRDSAAMLLLHAPEEIGPEVDKALQSVGGVLKLKSENGVSHQAHSFDWRMLYTFFSCITLLHFSYMANAMKKRHAQQSR</sequence>
<keyword evidence="13" id="KW-0333">Golgi apparatus</keyword>
<feature type="transmembrane region" description="Helical" evidence="22">
    <location>
        <begin position="84"/>
        <end position="103"/>
    </location>
</feature>
<dbReference type="InterPro" id="IPR002524">
    <property type="entry name" value="Cation_efflux"/>
</dbReference>
<feature type="transmembrane region" description="Helical" evidence="22">
    <location>
        <begin position="632"/>
        <end position="653"/>
    </location>
</feature>
<organism evidence="26">
    <name type="scientific">Soboliphyme baturini</name>
    <dbReference type="NCBI Taxonomy" id="241478"/>
    <lineage>
        <taxon>Eukaryota</taxon>
        <taxon>Metazoa</taxon>
        <taxon>Ecdysozoa</taxon>
        <taxon>Nematoda</taxon>
        <taxon>Enoplea</taxon>
        <taxon>Dorylaimia</taxon>
        <taxon>Dioctophymatida</taxon>
        <taxon>Dioctophymatoidea</taxon>
        <taxon>Soboliphymatidae</taxon>
        <taxon>Soboliphyme</taxon>
    </lineage>
</organism>
<feature type="transmembrane region" description="Helical" evidence="22">
    <location>
        <begin position="525"/>
        <end position="545"/>
    </location>
</feature>
<dbReference type="SUPFAM" id="SSF161111">
    <property type="entry name" value="Cation efflux protein transmembrane domain-like"/>
    <property type="match status" value="1"/>
</dbReference>
<evidence type="ECO:0000256" key="14">
    <source>
        <dbReference type="ARBA" id="ARBA00023065"/>
    </source>
</evidence>
<keyword evidence="15 22" id="KW-0472">Membrane</keyword>
<dbReference type="NCBIfam" id="TIGR01297">
    <property type="entry name" value="CDF"/>
    <property type="match status" value="1"/>
</dbReference>
<comment type="catalytic activity">
    <reaction evidence="20">
        <text>Zn(2+)(in) + 2 H(+)(out) = Zn(2+)(out) + 2 H(+)(in)</text>
        <dbReference type="Rhea" id="RHEA:72627"/>
        <dbReference type="ChEBI" id="CHEBI:15378"/>
        <dbReference type="ChEBI" id="CHEBI:29105"/>
    </reaction>
</comment>
<evidence type="ECO:0000256" key="18">
    <source>
        <dbReference type="ARBA" id="ARBA00042038"/>
    </source>
</evidence>
<evidence type="ECO:0000256" key="4">
    <source>
        <dbReference type="ARBA" id="ARBA00004638"/>
    </source>
</evidence>
<keyword evidence="7" id="KW-0050">Antiport</keyword>
<gene>
    <name evidence="24" type="ORF">SBAD_LOCUS7264</name>
</gene>
<evidence type="ECO:0000256" key="6">
    <source>
        <dbReference type="ARBA" id="ARBA00022448"/>
    </source>
</evidence>
<dbReference type="InterPro" id="IPR058533">
    <property type="entry name" value="Cation_efflux_TM"/>
</dbReference>
<dbReference type="GO" id="GO:0006882">
    <property type="term" value="P:intracellular zinc ion homeostasis"/>
    <property type="evidence" value="ECO:0007669"/>
    <property type="project" value="InterPro"/>
</dbReference>
<evidence type="ECO:0000256" key="20">
    <source>
        <dbReference type="ARBA" id="ARBA00048349"/>
    </source>
</evidence>
<evidence type="ECO:0000313" key="24">
    <source>
        <dbReference type="EMBL" id="VDP12501.1"/>
    </source>
</evidence>
<dbReference type="Proteomes" id="UP000270296">
    <property type="component" value="Unassembled WGS sequence"/>
</dbReference>
<evidence type="ECO:0000256" key="5">
    <source>
        <dbReference type="ARBA" id="ARBA00008873"/>
    </source>
</evidence>
<feature type="transmembrane region" description="Helical" evidence="22">
    <location>
        <begin position="44"/>
        <end position="64"/>
    </location>
</feature>
<feature type="compositionally biased region" description="Basic residues" evidence="21">
    <location>
        <begin position="610"/>
        <end position="622"/>
    </location>
</feature>
<dbReference type="AlphaFoldDB" id="A0A183IUG7"/>
<feature type="transmembrane region" description="Helical" evidence="22">
    <location>
        <begin position="351"/>
        <end position="372"/>
    </location>
</feature>
<comment type="subcellular location">
    <subcellularLocation>
        <location evidence="3">Cytoplasmic vesicle</location>
        <location evidence="3">COPII-coated vesicle membrane</location>
        <topology evidence="3">Multi-pass membrane protein</topology>
    </subcellularLocation>
    <subcellularLocation>
        <location evidence="4">Cytoplasmic vesicle</location>
        <location evidence="4">Secretory vesicle membrane</location>
        <topology evidence="4">Multi-pass membrane protein</topology>
    </subcellularLocation>
    <subcellularLocation>
        <location evidence="2">Golgi apparatus</location>
        <location evidence="2">Golgi stack membrane</location>
        <topology evidence="2">Multi-pass membrane protein</topology>
    </subcellularLocation>
    <subcellularLocation>
        <location evidence="1">Golgi apparatus</location>
        <location evidence="1">trans-Golgi network membrane</location>
        <topology evidence="1">Multi-pass membrane protein</topology>
    </subcellularLocation>
</comment>
<evidence type="ECO:0000256" key="21">
    <source>
        <dbReference type="SAM" id="MobiDB-lite"/>
    </source>
</evidence>
<keyword evidence="9" id="KW-0479">Metal-binding</keyword>
<name>A0A183IUG7_9BILA</name>
<comment type="subunit">
    <text evidence="16">Heterodimer with SLC30A6/ZNT6; form a functional zinc ion transmembrane transporter.</text>
</comment>
<evidence type="ECO:0000256" key="19">
    <source>
        <dbReference type="ARBA" id="ARBA00042217"/>
    </source>
</evidence>
<feature type="transmembrane region" description="Helical" evidence="22">
    <location>
        <begin position="220"/>
        <end position="244"/>
    </location>
</feature>
<feature type="transmembrane region" description="Helical" evidence="22">
    <location>
        <begin position="319"/>
        <end position="339"/>
    </location>
</feature>
<evidence type="ECO:0000313" key="25">
    <source>
        <dbReference type="Proteomes" id="UP000270296"/>
    </source>
</evidence>
<feature type="transmembrane region" description="Helical" evidence="22">
    <location>
        <begin position="397"/>
        <end position="415"/>
    </location>
</feature>